<dbReference type="FunFam" id="1.25.40.420:FF:000008">
    <property type="entry name" value="BTB/POZ domain-containing protein POB1"/>
    <property type="match status" value="1"/>
</dbReference>
<comment type="pathway">
    <text evidence="2">Protein modification; protein ubiquitination.</text>
</comment>
<feature type="domain" description="BTB" evidence="6">
    <location>
        <begin position="237"/>
        <end position="315"/>
    </location>
</feature>
<dbReference type="Pfam" id="PF07707">
    <property type="entry name" value="BACK"/>
    <property type="match status" value="1"/>
</dbReference>
<dbReference type="SMART" id="SM00225">
    <property type="entry name" value="BTB"/>
    <property type="match status" value="1"/>
</dbReference>
<gene>
    <name evidence="7" type="ORF">DdX_14244</name>
</gene>
<dbReference type="PANTHER" id="PTHR45774:SF3">
    <property type="entry name" value="BTB (POZ) DOMAIN-CONTAINING 2B-RELATED"/>
    <property type="match status" value="1"/>
</dbReference>
<accession>A0AAD4MTT9</accession>
<sequence>MTPPPREPTNDNGLDLAEEIVEDESGVLEVKVESRPEHNTPENAPGPSHSVHREERRRSANDLSCRCKEKCNTLSLACQCLSKSHSLSPIHCGSPKDNAGTVCGQKVKKTASSACANFYKLAGADIVSAEELVAVIDTPHSSNRDNLHIVPAQISSHPSHQPCANQRRSTIDGDLRNHQMRYSAESCSRPISAGDQPSAGNGNATQPMYYRQGLGWQSTKQTVKDRMEFMCLNEHLADVYFVFTADQGQAQRQRIPAHKFVLAIGSAVFDAMFKFGSQADSNSTEPLEIELVDVEPKALTALLTFLYTDEVSISPDSVMSILYTAKKYAVPALETFCVNFLKDNLNAENAFMLLSQARLFDESQLTELCLAIIDRDTTEALMAEGFTDVDHDTLCNVLKRDSLRINELPLFQALLRWSIEACKRKGMPITPENQRQILGPALRLVRYSQMTVQEFAEHVALSKLLTDAELVSVFLHFTLTNPTPPSVPVEFPVAPRRRFVGKEMSINRFQRIETSWGYSGNPDRIKFTVDAPIYVLGFGLYGSINGPSDYSVTIEIINFGSGQVVASHDTTFLADGTPSIFRVKFKEPVEILSGLTYIASARLKGAESHYGTKGLRRIVRQTSPSANIACSSGPASGSASNNNIAASAGDSAITFQFSYAAGINNGTSVDDGQIPEIVFCQKF</sequence>
<dbReference type="Gene3D" id="3.30.710.10">
    <property type="entry name" value="Potassium Channel Kv1.1, Chain A"/>
    <property type="match status" value="1"/>
</dbReference>
<evidence type="ECO:0000256" key="2">
    <source>
        <dbReference type="ARBA" id="ARBA00004906"/>
    </source>
</evidence>
<dbReference type="Gene3D" id="2.60.120.820">
    <property type="entry name" value="PHR domain"/>
    <property type="match status" value="1"/>
</dbReference>
<keyword evidence="4" id="KW-0833">Ubl conjugation pathway</keyword>
<dbReference type="GO" id="GO:0000932">
    <property type="term" value="C:P-body"/>
    <property type="evidence" value="ECO:0007669"/>
    <property type="project" value="TreeGrafter"/>
</dbReference>
<dbReference type="InterPro" id="IPR000210">
    <property type="entry name" value="BTB/POZ_dom"/>
</dbReference>
<evidence type="ECO:0000256" key="5">
    <source>
        <dbReference type="SAM" id="MobiDB-lite"/>
    </source>
</evidence>
<name>A0AAD4MTT9_9BILA</name>
<dbReference type="GO" id="GO:0022008">
    <property type="term" value="P:neurogenesis"/>
    <property type="evidence" value="ECO:0007669"/>
    <property type="project" value="TreeGrafter"/>
</dbReference>
<keyword evidence="3" id="KW-0963">Cytoplasm</keyword>
<feature type="compositionally biased region" description="Basic and acidic residues" evidence="5">
    <location>
        <begin position="31"/>
        <end position="40"/>
    </location>
</feature>
<dbReference type="PROSITE" id="PS50097">
    <property type="entry name" value="BTB"/>
    <property type="match status" value="1"/>
</dbReference>
<dbReference type="InterPro" id="IPR038648">
    <property type="entry name" value="PHR_sf"/>
</dbReference>
<dbReference type="InterPro" id="IPR012983">
    <property type="entry name" value="PHR"/>
</dbReference>
<dbReference type="SUPFAM" id="SSF54695">
    <property type="entry name" value="POZ domain"/>
    <property type="match status" value="1"/>
</dbReference>
<dbReference type="GO" id="GO:0005829">
    <property type="term" value="C:cytosol"/>
    <property type="evidence" value="ECO:0007669"/>
    <property type="project" value="TreeGrafter"/>
</dbReference>
<dbReference type="Pfam" id="PF00651">
    <property type="entry name" value="BTB"/>
    <property type="match status" value="1"/>
</dbReference>
<dbReference type="SMART" id="SM00875">
    <property type="entry name" value="BACK"/>
    <property type="match status" value="1"/>
</dbReference>
<keyword evidence="8" id="KW-1185">Reference proteome</keyword>
<feature type="region of interest" description="Disordered" evidence="5">
    <location>
        <begin position="31"/>
        <end position="55"/>
    </location>
</feature>
<evidence type="ECO:0000256" key="4">
    <source>
        <dbReference type="ARBA" id="ARBA00022786"/>
    </source>
</evidence>
<reference evidence="7" key="1">
    <citation type="submission" date="2022-01" db="EMBL/GenBank/DDBJ databases">
        <title>Genome Sequence Resource for Two Populations of Ditylenchus destructor, the Migratory Endoparasitic Phytonematode.</title>
        <authorList>
            <person name="Zhang H."/>
            <person name="Lin R."/>
            <person name="Xie B."/>
        </authorList>
    </citation>
    <scope>NUCLEOTIDE SEQUENCE</scope>
    <source>
        <strain evidence="7">BazhouSP</strain>
    </source>
</reference>
<dbReference type="AlphaFoldDB" id="A0AAD4MTT9"/>
<evidence type="ECO:0000313" key="7">
    <source>
        <dbReference type="EMBL" id="KAI1704480.1"/>
    </source>
</evidence>
<organism evidence="7 8">
    <name type="scientific">Ditylenchus destructor</name>
    <dbReference type="NCBI Taxonomy" id="166010"/>
    <lineage>
        <taxon>Eukaryota</taxon>
        <taxon>Metazoa</taxon>
        <taxon>Ecdysozoa</taxon>
        <taxon>Nematoda</taxon>
        <taxon>Chromadorea</taxon>
        <taxon>Rhabditida</taxon>
        <taxon>Tylenchina</taxon>
        <taxon>Tylenchomorpha</taxon>
        <taxon>Sphaerularioidea</taxon>
        <taxon>Anguinidae</taxon>
        <taxon>Anguininae</taxon>
        <taxon>Ditylenchus</taxon>
    </lineage>
</organism>
<evidence type="ECO:0000313" key="8">
    <source>
        <dbReference type="Proteomes" id="UP001201812"/>
    </source>
</evidence>
<dbReference type="Pfam" id="PF08005">
    <property type="entry name" value="PHR"/>
    <property type="match status" value="1"/>
</dbReference>
<protein>
    <submittedName>
        <fullName evidence="7">PHR domain-containing protein</fullName>
    </submittedName>
</protein>
<dbReference type="Gene3D" id="1.25.40.420">
    <property type="match status" value="1"/>
</dbReference>
<comment type="caution">
    <text evidence="7">The sequence shown here is derived from an EMBL/GenBank/DDBJ whole genome shotgun (WGS) entry which is preliminary data.</text>
</comment>
<evidence type="ECO:0000256" key="1">
    <source>
        <dbReference type="ARBA" id="ARBA00004496"/>
    </source>
</evidence>
<proteinExistence type="predicted"/>
<evidence type="ECO:0000256" key="3">
    <source>
        <dbReference type="ARBA" id="ARBA00022490"/>
    </source>
</evidence>
<evidence type="ECO:0000259" key="6">
    <source>
        <dbReference type="PROSITE" id="PS50097"/>
    </source>
</evidence>
<dbReference type="PANTHER" id="PTHR45774">
    <property type="entry name" value="BTB/POZ DOMAIN-CONTAINING"/>
    <property type="match status" value="1"/>
</dbReference>
<dbReference type="Proteomes" id="UP001201812">
    <property type="component" value="Unassembled WGS sequence"/>
</dbReference>
<comment type="subcellular location">
    <subcellularLocation>
        <location evidence="1">Cytoplasm</location>
    </subcellularLocation>
</comment>
<dbReference type="InterPro" id="IPR011333">
    <property type="entry name" value="SKP1/BTB/POZ_sf"/>
</dbReference>
<dbReference type="EMBL" id="JAKKPZ010000067">
    <property type="protein sequence ID" value="KAI1704480.1"/>
    <property type="molecule type" value="Genomic_DNA"/>
</dbReference>
<dbReference type="InterPro" id="IPR011705">
    <property type="entry name" value="BACK"/>
</dbReference>